<name>Q69MV5_ORYSJ</name>
<proteinExistence type="predicted"/>
<dbReference type="AlphaFoldDB" id="Q69MV5"/>
<feature type="compositionally biased region" description="Basic and acidic residues" evidence="1">
    <location>
        <begin position="84"/>
        <end position="96"/>
    </location>
</feature>
<sequence>MLSGILNFIEDTTLGTYRCTAPGPAASRSRVAHEFPRAIHGRQPVRTHTPRVERCHLGARRDAKARPAYDSHCTGRGSGRRRRAREDFGDLGRVSHDGPAAWLDPDT</sequence>
<evidence type="ECO:0000313" key="2">
    <source>
        <dbReference type="EMBL" id="BAD36320.1"/>
    </source>
</evidence>
<protein>
    <submittedName>
        <fullName evidence="2">Uncharacterized protein</fullName>
    </submittedName>
</protein>
<reference evidence="3" key="2">
    <citation type="journal article" date="2008" name="Nucleic Acids Res.">
        <title>The rice annotation project database (RAP-DB): 2008 update.</title>
        <authorList>
            <consortium name="The rice annotation project (RAP)"/>
        </authorList>
    </citation>
    <scope>GENOME REANNOTATION</scope>
    <source>
        <strain evidence="3">cv. Nipponbare</strain>
    </source>
</reference>
<feature type="region of interest" description="Disordered" evidence="1">
    <location>
        <begin position="59"/>
        <end position="107"/>
    </location>
</feature>
<evidence type="ECO:0000313" key="3">
    <source>
        <dbReference type="Proteomes" id="UP000000763"/>
    </source>
</evidence>
<dbReference type="EMBL" id="AP005732">
    <property type="protein sequence ID" value="BAD36320.1"/>
    <property type="molecule type" value="Genomic_DNA"/>
</dbReference>
<gene>
    <name evidence="2" type="primary">OSJNBb0014M19.26</name>
</gene>
<dbReference type="Proteomes" id="UP000000763">
    <property type="component" value="Chromosome 9"/>
</dbReference>
<feature type="compositionally biased region" description="Basic and acidic residues" evidence="1">
    <location>
        <begin position="59"/>
        <end position="69"/>
    </location>
</feature>
<accession>Q69MV5</accession>
<organism evidence="2 3">
    <name type="scientific">Oryza sativa subsp. japonica</name>
    <name type="common">Rice</name>
    <dbReference type="NCBI Taxonomy" id="39947"/>
    <lineage>
        <taxon>Eukaryota</taxon>
        <taxon>Viridiplantae</taxon>
        <taxon>Streptophyta</taxon>
        <taxon>Embryophyta</taxon>
        <taxon>Tracheophyta</taxon>
        <taxon>Spermatophyta</taxon>
        <taxon>Magnoliopsida</taxon>
        <taxon>Liliopsida</taxon>
        <taxon>Poales</taxon>
        <taxon>Poaceae</taxon>
        <taxon>BOP clade</taxon>
        <taxon>Oryzoideae</taxon>
        <taxon>Oryzeae</taxon>
        <taxon>Oryzinae</taxon>
        <taxon>Oryza</taxon>
        <taxon>Oryza sativa</taxon>
    </lineage>
</organism>
<reference evidence="3" key="1">
    <citation type="journal article" date="2005" name="Nature">
        <title>The map-based sequence of the rice genome.</title>
        <authorList>
            <consortium name="International rice genome sequencing project (IRGSP)"/>
            <person name="Matsumoto T."/>
            <person name="Wu J."/>
            <person name="Kanamori H."/>
            <person name="Katayose Y."/>
            <person name="Fujisawa M."/>
            <person name="Namiki N."/>
            <person name="Mizuno H."/>
            <person name="Yamamoto K."/>
            <person name="Antonio B.A."/>
            <person name="Baba T."/>
            <person name="Sakata K."/>
            <person name="Nagamura Y."/>
            <person name="Aoki H."/>
            <person name="Arikawa K."/>
            <person name="Arita K."/>
            <person name="Bito T."/>
            <person name="Chiden Y."/>
            <person name="Fujitsuka N."/>
            <person name="Fukunaka R."/>
            <person name="Hamada M."/>
            <person name="Harada C."/>
            <person name="Hayashi A."/>
            <person name="Hijishita S."/>
            <person name="Honda M."/>
            <person name="Hosokawa S."/>
            <person name="Ichikawa Y."/>
            <person name="Idonuma A."/>
            <person name="Iijima M."/>
            <person name="Ikeda M."/>
            <person name="Ikeno M."/>
            <person name="Ito K."/>
            <person name="Ito S."/>
            <person name="Ito T."/>
            <person name="Ito Y."/>
            <person name="Ito Y."/>
            <person name="Iwabuchi A."/>
            <person name="Kamiya K."/>
            <person name="Karasawa W."/>
            <person name="Kurita K."/>
            <person name="Katagiri S."/>
            <person name="Kikuta A."/>
            <person name="Kobayashi H."/>
            <person name="Kobayashi N."/>
            <person name="Machita K."/>
            <person name="Maehara T."/>
            <person name="Masukawa M."/>
            <person name="Mizubayashi T."/>
            <person name="Mukai Y."/>
            <person name="Nagasaki H."/>
            <person name="Nagata Y."/>
            <person name="Naito S."/>
            <person name="Nakashima M."/>
            <person name="Nakama Y."/>
            <person name="Nakamichi Y."/>
            <person name="Nakamura M."/>
            <person name="Meguro A."/>
            <person name="Negishi M."/>
            <person name="Ohta I."/>
            <person name="Ohta T."/>
            <person name="Okamoto M."/>
            <person name="Ono N."/>
            <person name="Saji S."/>
            <person name="Sakaguchi M."/>
            <person name="Sakai K."/>
            <person name="Shibata M."/>
            <person name="Shimokawa T."/>
            <person name="Song J."/>
            <person name="Takazaki Y."/>
            <person name="Terasawa K."/>
            <person name="Tsugane M."/>
            <person name="Tsuji K."/>
            <person name="Ueda S."/>
            <person name="Waki K."/>
            <person name="Yamagata H."/>
            <person name="Yamamoto M."/>
            <person name="Yamamoto S."/>
            <person name="Yamane H."/>
            <person name="Yoshiki S."/>
            <person name="Yoshihara R."/>
            <person name="Yukawa K."/>
            <person name="Zhong H."/>
            <person name="Yano M."/>
            <person name="Yuan Q."/>
            <person name="Ouyang S."/>
            <person name="Liu J."/>
            <person name="Jones K.M."/>
            <person name="Gansberger K."/>
            <person name="Moffat K."/>
            <person name="Hill J."/>
            <person name="Bera J."/>
            <person name="Fadrosh D."/>
            <person name="Jin S."/>
            <person name="Johri S."/>
            <person name="Kim M."/>
            <person name="Overton L."/>
            <person name="Reardon M."/>
            <person name="Tsitrin T."/>
            <person name="Vuong H."/>
            <person name="Weaver B."/>
            <person name="Ciecko A."/>
            <person name="Tallon L."/>
            <person name="Jackson J."/>
            <person name="Pai G."/>
            <person name="Aken S.V."/>
            <person name="Utterback T."/>
            <person name="Reidmuller S."/>
            <person name="Feldblyum T."/>
            <person name="Hsiao J."/>
            <person name="Zismann V."/>
            <person name="Iobst S."/>
            <person name="de Vazeille A.R."/>
            <person name="Buell C.R."/>
            <person name="Ying K."/>
            <person name="Li Y."/>
            <person name="Lu T."/>
            <person name="Huang Y."/>
            <person name="Zhao Q."/>
            <person name="Feng Q."/>
            <person name="Zhang L."/>
            <person name="Zhu J."/>
            <person name="Weng Q."/>
            <person name="Mu J."/>
            <person name="Lu Y."/>
            <person name="Fan D."/>
            <person name="Liu Y."/>
            <person name="Guan J."/>
            <person name="Zhang Y."/>
            <person name="Yu S."/>
            <person name="Liu X."/>
            <person name="Zhang Y."/>
            <person name="Hong G."/>
            <person name="Han B."/>
            <person name="Choisne N."/>
            <person name="Demange N."/>
            <person name="Orjeda G."/>
            <person name="Samain S."/>
            <person name="Cattolico L."/>
            <person name="Pelletier E."/>
            <person name="Couloux A."/>
            <person name="Segurens B."/>
            <person name="Wincker P."/>
            <person name="D'Hont A."/>
            <person name="Scarpelli C."/>
            <person name="Weissenbach J."/>
            <person name="Salanoubat M."/>
            <person name="Quetier F."/>
            <person name="Yu Y."/>
            <person name="Kim H.R."/>
            <person name="Rambo T."/>
            <person name="Currie J."/>
            <person name="Collura K."/>
            <person name="Luo M."/>
            <person name="Yang T."/>
            <person name="Ammiraju J.S.S."/>
            <person name="Engler F."/>
            <person name="Soderlund C."/>
            <person name="Wing R.A."/>
            <person name="Palmer L.E."/>
            <person name="de la Bastide M."/>
            <person name="Spiegel L."/>
            <person name="Nascimento L."/>
            <person name="Zutavern T."/>
            <person name="O'Shaughnessy A."/>
            <person name="Dike S."/>
            <person name="Dedhia N."/>
            <person name="Preston R."/>
            <person name="Balija V."/>
            <person name="McCombie W.R."/>
            <person name="Chow T."/>
            <person name="Chen H."/>
            <person name="Chung M."/>
            <person name="Chen C."/>
            <person name="Shaw J."/>
            <person name="Wu H."/>
            <person name="Hsiao K."/>
            <person name="Chao Y."/>
            <person name="Chu M."/>
            <person name="Cheng C."/>
            <person name="Hour A."/>
            <person name="Lee P."/>
            <person name="Lin S."/>
            <person name="Lin Y."/>
            <person name="Liou J."/>
            <person name="Liu S."/>
            <person name="Hsing Y."/>
            <person name="Raghuvanshi S."/>
            <person name="Mohanty A."/>
            <person name="Bharti A.K."/>
            <person name="Gaur A."/>
            <person name="Gupta V."/>
            <person name="Kumar D."/>
            <person name="Ravi V."/>
            <person name="Vij S."/>
            <person name="Kapur A."/>
            <person name="Khurana P."/>
            <person name="Khurana P."/>
            <person name="Khurana J.P."/>
            <person name="Tyagi A.K."/>
            <person name="Gaikwad K."/>
            <person name="Singh A."/>
            <person name="Dalal V."/>
            <person name="Srivastava S."/>
            <person name="Dixit A."/>
            <person name="Pal A.K."/>
            <person name="Ghazi I.A."/>
            <person name="Yadav M."/>
            <person name="Pandit A."/>
            <person name="Bhargava A."/>
            <person name="Sureshbabu K."/>
            <person name="Batra K."/>
            <person name="Sharma T.R."/>
            <person name="Mohapatra T."/>
            <person name="Singh N.K."/>
            <person name="Messing J."/>
            <person name="Nelson A.B."/>
            <person name="Fuks G."/>
            <person name="Kavchok S."/>
            <person name="Keizer G."/>
            <person name="Linton E."/>
            <person name="Llaca V."/>
            <person name="Song R."/>
            <person name="Tanyolac B."/>
            <person name="Young S."/>
            <person name="Ho-Il K."/>
            <person name="Hahn J.H."/>
            <person name="Sangsakoo G."/>
            <person name="Vanavichit A."/>
            <person name="de Mattos Luiz.A.T."/>
            <person name="Zimmer P.D."/>
            <person name="Malone G."/>
            <person name="Dellagostin O."/>
            <person name="de Oliveira A.C."/>
            <person name="Bevan M."/>
            <person name="Bancroft I."/>
            <person name="Minx P."/>
            <person name="Cordum H."/>
            <person name="Wilson R."/>
            <person name="Cheng Z."/>
            <person name="Jin W."/>
            <person name="Jiang J."/>
            <person name="Leong S.A."/>
            <person name="Iwama H."/>
            <person name="Gojobori T."/>
            <person name="Itoh T."/>
            <person name="Niimura Y."/>
            <person name="Fujii Y."/>
            <person name="Habara T."/>
            <person name="Sakai H."/>
            <person name="Sato Y."/>
            <person name="Wilson G."/>
            <person name="Kumar K."/>
            <person name="McCouch S."/>
            <person name="Juretic N."/>
            <person name="Hoen D."/>
            <person name="Wright S."/>
            <person name="Bruskiewich R."/>
            <person name="Bureau T."/>
            <person name="Miyao A."/>
            <person name="Hirochika H."/>
            <person name="Nishikawa T."/>
            <person name="Kadowaki K."/>
            <person name="Sugiura M."/>
            <person name="Burr B."/>
            <person name="Sasaki T."/>
        </authorList>
    </citation>
    <scope>NUCLEOTIDE SEQUENCE [LARGE SCALE GENOMIC DNA]</scope>
    <source>
        <strain evidence="3">cv. Nipponbare</strain>
    </source>
</reference>
<evidence type="ECO:0000256" key="1">
    <source>
        <dbReference type="SAM" id="MobiDB-lite"/>
    </source>
</evidence>